<evidence type="ECO:0000256" key="7">
    <source>
        <dbReference type="ARBA" id="ARBA00023065"/>
    </source>
</evidence>
<keyword evidence="6" id="KW-0915">Sodium</keyword>
<dbReference type="GO" id="GO:0005886">
    <property type="term" value="C:plasma membrane"/>
    <property type="evidence" value="ECO:0007669"/>
    <property type="project" value="UniProtKB-SubCell"/>
</dbReference>
<dbReference type="OrthoDB" id="9809206at2"/>
<feature type="transmembrane region" description="Helical" evidence="10">
    <location>
        <begin position="360"/>
        <end position="382"/>
    </location>
</feature>
<dbReference type="AlphaFoldDB" id="A0A5B8LUR6"/>
<evidence type="ECO:0000256" key="4">
    <source>
        <dbReference type="ARBA" id="ARBA00022692"/>
    </source>
</evidence>
<evidence type="ECO:0000313" key="13">
    <source>
        <dbReference type="Proteomes" id="UP000315364"/>
    </source>
</evidence>
<feature type="transmembrane region" description="Helical" evidence="10">
    <location>
        <begin position="81"/>
        <end position="104"/>
    </location>
</feature>
<dbReference type="InterPro" id="IPR006153">
    <property type="entry name" value="Cation/H_exchanger_TM"/>
</dbReference>
<reference evidence="12 13" key="1">
    <citation type="submission" date="2019-07" db="EMBL/GenBank/DDBJ databases">
        <title>Full genome sequence of Devosia sp. Gsoil 520.</title>
        <authorList>
            <person name="Im W.-T."/>
        </authorList>
    </citation>
    <scope>NUCLEOTIDE SEQUENCE [LARGE SCALE GENOMIC DNA]</scope>
    <source>
        <strain evidence="12 13">Gsoil 520</strain>
    </source>
</reference>
<dbReference type="PANTHER" id="PTHR10110:SF86">
    <property type="entry name" value="SODIUM_HYDROGEN EXCHANGER 7"/>
    <property type="match status" value="1"/>
</dbReference>
<keyword evidence="7" id="KW-0406">Ion transport</keyword>
<dbReference type="InterPro" id="IPR018422">
    <property type="entry name" value="Cation/H_exchanger_CPA1"/>
</dbReference>
<feature type="transmembrane region" description="Helical" evidence="10">
    <location>
        <begin position="179"/>
        <end position="198"/>
    </location>
</feature>
<dbReference type="Gene3D" id="6.10.140.1330">
    <property type="match status" value="1"/>
</dbReference>
<evidence type="ECO:0000256" key="8">
    <source>
        <dbReference type="ARBA" id="ARBA00023136"/>
    </source>
</evidence>
<dbReference type="GO" id="GO:0015385">
    <property type="term" value="F:sodium:proton antiporter activity"/>
    <property type="evidence" value="ECO:0007669"/>
    <property type="project" value="InterPro"/>
</dbReference>
<evidence type="ECO:0000259" key="11">
    <source>
        <dbReference type="Pfam" id="PF00999"/>
    </source>
</evidence>
<organism evidence="12 13">
    <name type="scientific">Devosia ginsengisoli</name>
    <dbReference type="NCBI Taxonomy" id="400770"/>
    <lineage>
        <taxon>Bacteria</taxon>
        <taxon>Pseudomonadati</taxon>
        <taxon>Pseudomonadota</taxon>
        <taxon>Alphaproteobacteria</taxon>
        <taxon>Hyphomicrobiales</taxon>
        <taxon>Devosiaceae</taxon>
        <taxon>Devosia</taxon>
    </lineage>
</organism>
<dbReference type="RefSeq" id="WP_146290226.1">
    <property type="nucleotide sequence ID" value="NZ_CP042304.1"/>
</dbReference>
<proteinExistence type="predicted"/>
<feature type="transmembrane region" description="Helical" evidence="10">
    <location>
        <begin position="52"/>
        <end position="74"/>
    </location>
</feature>
<dbReference type="GO" id="GO:0051453">
    <property type="term" value="P:regulation of intracellular pH"/>
    <property type="evidence" value="ECO:0007669"/>
    <property type="project" value="TreeGrafter"/>
</dbReference>
<dbReference type="PANTHER" id="PTHR10110">
    <property type="entry name" value="SODIUM/HYDROGEN EXCHANGER"/>
    <property type="match status" value="1"/>
</dbReference>
<feature type="transmembrane region" description="Helical" evidence="10">
    <location>
        <begin position="110"/>
        <end position="132"/>
    </location>
</feature>
<sequence>MFAQILIVIIVAIVISALAERRNVQPALLVAIVGLVASFIPGMPRLELEPEIILGVVLPPMLFSAASGFSFSSFARRLGSIVNLGVFMVFGTTALVDIVAVTVLPELGPAAAIVLGAVLAPPDAVTAITIGRKAGLPVALMTVLKGESLINDAAALTLFAVAVAAAAGTHAFIDSTPLYFLYAAVVGIILGILIGNLAQLARRKLGNPSLATAVSVIVPFAAYLLAEEIHASGVLAVVAAGFALGHHSAESGYEERIQERQFWRTIDTLLETFVFAYIGLQLRFVITDAIEAGYDMWRLAGAAAAIFVATVAIRFGWVFITAFIARRRRAAAVRRPARIARPGRRERPPSPPPLTWKENVVLSWTGMRGVVTLAAAAGVPLVTASGADFQGREAILSLAFLVTIATLLIQGLTLPWLIKRLDLTNPDDGKHIAEQHALAVKIADKATLEALAEYRVAHEAPSSRRLVDIMAKRATHNAEAEPAIPAFDQAEALALGNILLEARRKQLIAARDARELDDTVLRDMLEQMDLEQAFMDSLGKEP</sequence>
<dbReference type="KEGG" id="dea:FPZ08_11900"/>
<keyword evidence="8 10" id="KW-0472">Membrane</keyword>
<feature type="transmembrane region" description="Helical" evidence="10">
    <location>
        <begin position="231"/>
        <end position="249"/>
    </location>
</feature>
<evidence type="ECO:0000256" key="2">
    <source>
        <dbReference type="ARBA" id="ARBA00022448"/>
    </source>
</evidence>
<comment type="subcellular location">
    <subcellularLocation>
        <location evidence="1">Cell membrane</location>
        <topology evidence="1">Multi-pass membrane protein</topology>
    </subcellularLocation>
</comment>
<feature type="transmembrane region" description="Helical" evidence="10">
    <location>
        <begin position="261"/>
        <end position="280"/>
    </location>
</feature>
<protein>
    <submittedName>
        <fullName evidence="12">Sodium:proton antiporter</fullName>
    </submittedName>
</protein>
<evidence type="ECO:0000256" key="9">
    <source>
        <dbReference type="ARBA" id="ARBA00023201"/>
    </source>
</evidence>
<keyword evidence="5 10" id="KW-1133">Transmembrane helix</keyword>
<evidence type="ECO:0000313" key="12">
    <source>
        <dbReference type="EMBL" id="QDZ11404.1"/>
    </source>
</evidence>
<feature type="transmembrane region" description="Helical" evidence="10">
    <location>
        <begin position="205"/>
        <end position="225"/>
    </location>
</feature>
<feature type="transmembrane region" description="Helical" evidence="10">
    <location>
        <begin position="300"/>
        <end position="325"/>
    </location>
</feature>
<dbReference type="Pfam" id="PF00999">
    <property type="entry name" value="Na_H_Exchanger"/>
    <property type="match status" value="1"/>
</dbReference>
<feature type="transmembrane region" description="Helical" evidence="10">
    <location>
        <begin position="153"/>
        <end position="173"/>
    </location>
</feature>
<evidence type="ECO:0000256" key="6">
    <source>
        <dbReference type="ARBA" id="ARBA00023053"/>
    </source>
</evidence>
<evidence type="ECO:0000256" key="5">
    <source>
        <dbReference type="ARBA" id="ARBA00022989"/>
    </source>
</evidence>
<keyword evidence="3" id="KW-1003">Cell membrane</keyword>
<keyword evidence="9" id="KW-0739">Sodium transport</keyword>
<name>A0A5B8LUR6_9HYPH</name>
<dbReference type="Proteomes" id="UP000315364">
    <property type="component" value="Chromosome"/>
</dbReference>
<feature type="transmembrane region" description="Helical" evidence="10">
    <location>
        <begin position="394"/>
        <end position="418"/>
    </location>
</feature>
<dbReference type="GO" id="GO:0015386">
    <property type="term" value="F:potassium:proton antiporter activity"/>
    <property type="evidence" value="ECO:0007669"/>
    <property type="project" value="TreeGrafter"/>
</dbReference>
<gene>
    <name evidence="12" type="ORF">FPZ08_11900</name>
</gene>
<feature type="domain" description="Cation/H+ exchanger transmembrane" evidence="11">
    <location>
        <begin position="10"/>
        <end position="419"/>
    </location>
</feature>
<dbReference type="EMBL" id="CP042304">
    <property type="protein sequence ID" value="QDZ11404.1"/>
    <property type="molecule type" value="Genomic_DNA"/>
</dbReference>
<evidence type="ECO:0000256" key="10">
    <source>
        <dbReference type="SAM" id="Phobius"/>
    </source>
</evidence>
<keyword evidence="2" id="KW-0813">Transport</keyword>
<keyword evidence="13" id="KW-1185">Reference proteome</keyword>
<evidence type="ECO:0000256" key="1">
    <source>
        <dbReference type="ARBA" id="ARBA00004651"/>
    </source>
</evidence>
<keyword evidence="4 10" id="KW-0812">Transmembrane</keyword>
<accession>A0A5B8LUR6</accession>
<dbReference type="GO" id="GO:0098719">
    <property type="term" value="P:sodium ion import across plasma membrane"/>
    <property type="evidence" value="ECO:0007669"/>
    <property type="project" value="TreeGrafter"/>
</dbReference>
<evidence type="ECO:0000256" key="3">
    <source>
        <dbReference type="ARBA" id="ARBA00022475"/>
    </source>
</evidence>